<name>A0A1I5CMD8_9NEIS</name>
<organism evidence="13 14">
    <name type="scientific">Formivibrio citricus</name>
    <dbReference type="NCBI Taxonomy" id="83765"/>
    <lineage>
        <taxon>Bacteria</taxon>
        <taxon>Pseudomonadati</taxon>
        <taxon>Pseudomonadota</taxon>
        <taxon>Betaproteobacteria</taxon>
        <taxon>Neisseriales</taxon>
        <taxon>Chitinibacteraceae</taxon>
        <taxon>Formivibrio</taxon>
    </lineage>
</organism>
<feature type="transmembrane region" description="Helical" evidence="8">
    <location>
        <begin position="306"/>
        <end position="324"/>
    </location>
</feature>
<dbReference type="InterPro" id="IPR050469">
    <property type="entry name" value="Diguanylate_Cyclase"/>
</dbReference>
<dbReference type="InterPro" id="IPR000700">
    <property type="entry name" value="PAS-assoc_C"/>
</dbReference>
<dbReference type="InterPro" id="IPR000160">
    <property type="entry name" value="GGDEF_dom"/>
</dbReference>
<dbReference type="Proteomes" id="UP000242869">
    <property type="component" value="Unassembled WGS sequence"/>
</dbReference>
<dbReference type="CDD" id="cd00130">
    <property type="entry name" value="PAS"/>
    <property type="match status" value="1"/>
</dbReference>
<evidence type="ECO:0000256" key="7">
    <source>
        <dbReference type="ARBA" id="ARBA00034247"/>
    </source>
</evidence>
<dbReference type="GO" id="GO:0043709">
    <property type="term" value="P:cell adhesion involved in single-species biofilm formation"/>
    <property type="evidence" value="ECO:0007669"/>
    <property type="project" value="TreeGrafter"/>
</dbReference>
<evidence type="ECO:0000313" key="14">
    <source>
        <dbReference type="Proteomes" id="UP000242869"/>
    </source>
</evidence>
<evidence type="ECO:0000313" key="13">
    <source>
        <dbReference type="EMBL" id="SFN88077.1"/>
    </source>
</evidence>
<evidence type="ECO:0000256" key="3">
    <source>
        <dbReference type="ARBA" id="ARBA00022475"/>
    </source>
</evidence>
<dbReference type="InterPro" id="IPR043128">
    <property type="entry name" value="Rev_trsase/Diguanyl_cyclase"/>
</dbReference>
<keyword evidence="4 8" id="KW-0812">Transmembrane</keyword>
<dbReference type="CDD" id="cd18773">
    <property type="entry name" value="PDC1_HK_sensor"/>
    <property type="match status" value="1"/>
</dbReference>
<dbReference type="PANTHER" id="PTHR45138:SF9">
    <property type="entry name" value="DIGUANYLATE CYCLASE DGCM-RELATED"/>
    <property type="match status" value="1"/>
</dbReference>
<keyword evidence="14" id="KW-1185">Reference proteome</keyword>
<evidence type="ECO:0000259" key="11">
    <source>
        <dbReference type="PROSITE" id="PS50885"/>
    </source>
</evidence>
<dbReference type="SMART" id="SM00091">
    <property type="entry name" value="PAS"/>
    <property type="match status" value="1"/>
</dbReference>
<dbReference type="Gene3D" id="3.30.70.270">
    <property type="match status" value="1"/>
</dbReference>
<comment type="catalytic activity">
    <reaction evidence="7">
        <text>2 GTP = 3',3'-c-di-GMP + 2 diphosphate</text>
        <dbReference type="Rhea" id="RHEA:24898"/>
        <dbReference type="ChEBI" id="CHEBI:33019"/>
        <dbReference type="ChEBI" id="CHEBI:37565"/>
        <dbReference type="ChEBI" id="CHEBI:58805"/>
        <dbReference type="EC" id="2.7.7.65"/>
    </reaction>
</comment>
<dbReference type="InterPro" id="IPR003660">
    <property type="entry name" value="HAMP_dom"/>
</dbReference>
<feature type="domain" description="PAC" evidence="10">
    <location>
        <begin position="451"/>
        <end position="503"/>
    </location>
</feature>
<evidence type="ECO:0000259" key="10">
    <source>
        <dbReference type="PROSITE" id="PS50113"/>
    </source>
</evidence>
<comment type="subcellular location">
    <subcellularLocation>
        <location evidence="1">Cell membrane</location>
        <topology evidence="1">Multi-pass membrane protein</topology>
    </subcellularLocation>
</comment>
<dbReference type="Pfam" id="PF00672">
    <property type="entry name" value="HAMP"/>
    <property type="match status" value="1"/>
</dbReference>
<dbReference type="InterPro" id="IPR000014">
    <property type="entry name" value="PAS"/>
</dbReference>
<keyword evidence="6 8" id="KW-0472">Membrane</keyword>
<dbReference type="Gene3D" id="3.30.450.20">
    <property type="entry name" value="PAS domain"/>
    <property type="match status" value="2"/>
</dbReference>
<dbReference type="CDD" id="cd06225">
    <property type="entry name" value="HAMP"/>
    <property type="match status" value="1"/>
</dbReference>
<evidence type="ECO:0000256" key="6">
    <source>
        <dbReference type="ARBA" id="ARBA00023136"/>
    </source>
</evidence>
<dbReference type="GO" id="GO:0007165">
    <property type="term" value="P:signal transduction"/>
    <property type="evidence" value="ECO:0007669"/>
    <property type="project" value="InterPro"/>
</dbReference>
<feature type="domain" description="PAS" evidence="9">
    <location>
        <begin position="382"/>
        <end position="431"/>
    </location>
</feature>
<dbReference type="NCBIfam" id="TIGR00229">
    <property type="entry name" value="sensory_box"/>
    <property type="match status" value="1"/>
</dbReference>
<dbReference type="Pfam" id="PF00990">
    <property type="entry name" value="GGDEF"/>
    <property type="match status" value="1"/>
</dbReference>
<dbReference type="SUPFAM" id="SSF55785">
    <property type="entry name" value="PYP-like sensor domain (PAS domain)"/>
    <property type="match status" value="1"/>
</dbReference>
<evidence type="ECO:0000259" key="9">
    <source>
        <dbReference type="PROSITE" id="PS50112"/>
    </source>
</evidence>
<feature type="transmembrane region" description="Helical" evidence="8">
    <location>
        <begin position="27"/>
        <end position="45"/>
    </location>
</feature>
<feature type="domain" description="GGDEF" evidence="12">
    <location>
        <begin position="535"/>
        <end position="669"/>
    </location>
</feature>
<keyword evidence="5 8" id="KW-1133">Transmembrane helix</keyword>
<keyword evidence="3" id="KW-1003">Cell membrane</keyword>
<dbReference type="GO" id="GO:0005886">
    <property type="term" value="C:plasma membrane"/>
    <property type="evidence" value="ECO:0007669"/>
    <property type="project" value="UniProtKB-SubCell"/>
</dbReference>
<protein>
    <recommendedName>
        <fullName evidence="2">diguanylate cyclase</fullName>
        <ecNumber evidence="2">2.7.7.65</ecNumber>
    </recommendedName>
</protein>
<proteinExistence type="predicted"/>
<evidence type="ECO:0000256" key="2">
    <source>
        <dbReference type="ARBA" id="ARBA00012528"/>
    </source>
</evidence>
<dbReference type="AlphaFoldDB" id="A0A1I5CMD8"/>
<dbReference type="Pfam" id="PF02743">
    <property type="entry name" value="dCache_1"/>
    <property type="match status" value="1"/>
</dbReference>
<evidence type="ECO:0000256" key="8">
    <source>
        <dbReference type="SAM" id="Phobius"/>
    </source>
</evidence>
<evidence type="ECO:0000256" key="1">
    <source>
        <dbReference type="ARBA" id="ARBA00004651"/>
    </source>
</evidence>
<dbReference type="FunFam" id="3.30.70.270:FF:000001">
    <property type="entry name" value="Diguanylate cyclase domain protein"/>
    <property type="match status" value="1"/>
</dbReference>
<dbReference type="InterPro" id="IPR033479">
    <property type="entry name" value="dCache_1"/>
</dbReference>
<dbReference type="STRING" id="83765.SAMN05660284_02439"/>
<accession>A0A1I5CMD8</accession>
<dbReference type="Gene3D" id="6.10.340.10">
    <property type="match status" value="1"/>
</dbReference>
<dbReference type="GO" id="GO:1902201">
    <property type="term" value="P:negative regulation of bacterial-type flagellum-dependent cell motility"/>
    <property type="evidence" value="ECO:0007669"/>
    <property type="project" value="TreeGrafter"/>
</dbReference>
<evidence type="ECO:0000256" key="4">
    <source>
        <dbReference type="ARBA" id="ARBA00022692"/>
    </source>
</evidence>
<feature type="domain" description="HAMP" evidence="11">
    <location>
        <begin position="325"/>
        <end position="378"/>
    </location>
</feature>
<reference evidence="14" key="1">
    <citation type="submission" date="2016-10" db="EMBL/GenBank/DDBJ databases">
        <authorList>
            <person name="Varghese N."/>
            <person name="Submissions S."/>
        </authorList>
    </citation>
    <scope>NUCLEOTIDE SEQUENCE [LARGE SCALE GENOMIC DNA]</scope>
    <source>
        <strain evidence="14">DSM 6150</strain>
    </source>
</reference>
<dbReference type="NCBIfam" id="TIGR00254">
    <property type="entry name" value="GGDEF"/>
    <property type="match status" value="1"/>
</dbReference>
<dbReference type="PROSITE" id="PS50887">
    <property type="entry name" value="GGDEF"/>
    <property type="match status" value="1"/>
</dbReference>
<sequence>MQWLQSTTYFFVGKNAFFSALNLKTKVIGLMLLLLAGGFWLLAYVNAKLIERDMVELLSAQQYSTASYIAKSVDEAIKFRIEALKANAAIITAEHLAHPEKLGIHLSTRQTLGALFKGGVTLVSRDGIGIADYPPVSGRQGGNFVQTSFFKDVLESGNVVIGKPVISDFSGLPGVSFAAPVKDKTGAVIAVLVGFATFSDPSLFGHVESARFGKSGYVVIDDPKHGLIVTASDPSRILTPMAAPGVNRMLDRFVGGYEGAGVAVNSRGVEVLTSAKRIPSTGWIVQLILPVQEAFAPIRELQRRSYQIAGALSLLAVFLAWWLLRNALRPLKKATVAIQDMVTGKAALHDLPVRRDDEIGSLLASFNRLVSERKRIEDDLRQSKEIFQAIGLSITESIFLLDINGMVMAANPTAAQRLGKSPSDLIGRNFFSLFPLEVGQVRRAAVTEVYATMAAKTVEDVRGGRNYSTTYYPVVDEDGECSAVVVVATDITERKKIEKELERLARTDSLTGLANRRHFLELAELELSRMARYGGCLSVLMMDIDHFKHINDNHGHKAGDMVLQKMGQSCREALRDIDLVGRMGGEEFAILLPQTDGAQAQEVAERLRRTISAARIALNSGEVLCVTVSLGVATLTAGAVSMDTLLNQADKALYQAKHEGRNRVCVFHPEVPGDASLGA</sequence>
<dbReference type="InterPro" id="IPR029787">
    <property type="entry name" value="Nucleotide_cyclase"/>
</dbReference>
<dbReference type="SMART" id="SM00267">
    <property type="entry name" value="GGDEF"/>
    <property type="match status" value="1"/>
</dbReference>
<dbReference type="PROSITE" id="PS50885">
    <property type="entry name" value="HAMP"/>
    <property type="match status" value="1"/>
</dbReference>
<dbReference type="Pfam" id="PF08448">
    <property type="entry name" value="PAS_4"/>
    <property type="match status" value="1"/>
</dbReference>
<gene>
    <name evidence="13" type="ORF">SAMN05660284_02439</name>
</gene>
<dbReference type="InterPro" id="IPR035965">
    <property type="entry name" value="PAS-like_dom_sf"/>
</dbReference>
<evidence type="ECO:0000256" key="5">
    <source>
        <dbReference type="ARBA" id="ARBA00022989"/>
    </source>
</evidence>
<dbReference type="PROSITE" id="PS50113">
    <property type="entry name" value="PAC"/>
    <property type="match status" value="1"/>
</dbReference>
<dbReference type="SUPFAM" id="SSF55073">
    <property type="entry name" value="Nucleotide cyclase"/>
    <property type="match status" value="1"/>
</dbReference>
<dbReference type="InterPro" id="IPR013656">
    <property type="entry name" value="PAS_4"/>
</dbReference>
<dbReference type="PROSITE" id="PS50112">
    <property type="entry name" value="PAS"/>
    <property type="match status" value="1"/>
</dbReference>
<evidence type="ECO:0000259" key="12">
    <source>
        <dbReference type="PROSITE" id="PS50887"/>
    </source>
</evidence>
<dbReference type="EMBL" id="FOVE01000020">
    <property type="protein sequence ID" value="SFN88077.1"/>
    <property type="molecule type" value="Genomic_DNA"/>
</dbReference>
<dbReference type="PANTHER" id="PTHR45138">
    <property type="entry name" value="REGULATORY COMPONENTS OF SENSORY TRANSDUCTION SYSTEM"/>
    <property type="match status" value="1"/>
</dbReference>
<dbReference type="GO" id="GO:0052621">
    <property type="term" value="F:diguanylate cyclase activity"/>
    <property type="evidence" value="ECO:0007669"/>
    <property type="project" value="UniProtKB-EC"/>
</dbReference>
<dbReference type="EC" id="2.7.7.65" evidence="2"/>
<dbReference type="CDD" id="cd01949">
    <property type="entry name" value="GGDEF"/>
    <property type="match status" value="1"/>
</dbReference>